<reference evidence="2 3" key="1">
    <citation type="submission" date="2024-09" db="EMBL/GenBank/DDBJ databases">
        <authorList>
            <person name="Sun Q."/>
            <person name="Mori K."/>
        </authorList>
    </citation>
    <scope>NUCLEOTIDE SEQUENCE [LARGE SCALE GENOMIC DNA]</scope>
    <source>
        <strain evidence="2 3">CECT 8286</strain>
    </source>
</reference>
<gene>
    <name evidence="2" type="ORF">ACFFVB_12900</name>
</gene>
<comment type="caution">
    <text evidence="2">The sequence shown here is derived from an EMBL/GenBank/DDBJ whole genome shotgun (WGS) entry which is preliminary data.</text>
</comment>
<evidence type="ECO:0000313" key="3">
    <source>
        <dbReference type="Proteomes" id="UP001589605"/>
    </source>
</evidence>
<keyword evidence="3" id="KW-1185">Reference proteome</keyword>
<dbReference type="EMBL" id="JBHMEZ010000012">
    <property type="protein sequence ID" value="MFB9053978.1"/>
    <property type="molecule type" value="Genomic_DNA"/>
</dbReference>
<keyword evidence="1" id="KW-0732">Signal</keyword>
<evidence type="ECO:0000256" key="1">
    <source>
        <dbReference type="SAM" id="SignalP"/>
    </source>
</evidence>
<accession>A0ABV5F4B0</accession>
<evidence type="ECO:0000313" key="2">
    <source>
        <dbReference type="EMBL" id="MFB9053978.1"/>
    </source>
</evidence>
<organism evidence="2 3">
    <name type="scientific">Formosa undariae</name>
    <dbReference type="NCBI Taxonomy" id="1325436"/>
    <lineage>
        <taxon>Bacteria</taxon>
        <taxon>Pseudomonadati</taxon>
        <taxon>Bacteroidota</taxon>
        <taxon>Flavobacteriia</taxon>
        <taxon>Flavobacteriales</taxon>
        <taxon>Flavobacteriaceae</taxon>
        <taxon>Formosa</taxon>
    </lineage>
</organism>
<evidence type="ECO:0008006" key="4">
    <source>
        <dbReference type="Google" id="ProtNLM"/>
    </source>
</evidence>
<dbReference type="Gene3D" id="3.10.450.50">
    <property type="match status" value="2"/>
</dbReference>
<feature type="signal peptide" evidence="1">
    <location>
        <begin position="1"/>
        <end position="19"/>
    </location>
</feature>
<proteinExistence type="predicted"/>
<dbReference type="InterPro" id="IPR032710">
    <property type="entry name" value="NTF2-like_dom_sf"/>
</dbReference>
<dbReference type="RefSeq" id="WP_382383344.1">
    <property type="nucleotide sequence ID" value="NZ_JBHMEZ010000012.1"/>
</dbReference>
<dbReference type="Proteomes" id="UP001589605">
    <property type="component" value="Unassembled WGS sequence"/>
</dbReference>
<dbReference type="SUPFAM" id="SSF54427">
    <property type="entry name" value="NTF2-like"/>
    <property type="match status" value="2"/>
</dbReference>
<sequence length="291" mass="32195">MKHIITTVAVVLLTTTSHAQSQQQINNNLEKMETTSVKSNKDKATALITSLETGDKSTIAYINPTHYTQHNLAVADGLKGFGDVLHHAPESGFKANVVRAFQDGDYAITHTEYDFFGPKVGFDIFKFENGQIIEHWDNFSDLATTNPSGRTQTDGVTAVTDLDKTAENKALVKDFVNTVLIDGEFDKMYNYFDGDNYIQHNTRIGDGVSGLGKALEDMAKQGITMVINKNHMVLGEGNFVLTVSEGTFAGIPTSFYDLFRVENGKIAEHWDAIEAILPESERKNNNGKFNF</sequence>
<name>A0ABV5F4B0_9FLAO</name>
<feature type="chain" id="PRO_5045376016" description="SnoaL-like domain-containing protein" evidence="1">
    <location>
        <begin position="20"/>
        <end position="291"/>
    </location>
</feature>
<protein>
    <recommendedName>
        <fullName evidence="4">SnoaL-like domain-containing protein</fullName>
    </recommendedName>
</protein>